<dbReference type="Proteomes" id="UP001235840">
    <property type="component" value="Unassembled WGS sequence"/>
</dbReference>
<keyword evidence="1" id="KW-1133">Transmembrane helix</keyword>
<gene>
    <name evidence="2" type="ORF">J2S11_001174</name>
</gene>
<proteinExistence type="predicted"/>
<protein>
    <recommendedName>
        <fullName evidence="4">DUF4367 domain-containing protein</fullName>
    </recommendedName>
</protein>
<evidence type="ECO:0000313" key="3">
    <source>
        <dbReference type="Proteomes" id="UP001235840"/>
    </source>
</evidence>
<name>A0ABT9VWM2_9BACI</name>
<reference evidence="2 3" key="1">
    <citation type="submission" date="2023-07" db="EMBL/GenBank/DDBJ databases">
        <title>Genomic Encyclopedia of Type Strains, Phase IV (KMG-IV): sequencing the most valuable type-strain genomes for metagenomic binning, comparative biology and taxonomic classification.</title>
        <authorList>
            <person name="Goeker M."/>
        </authorList>
    </citation>
    <scope>NUCLEOTIDE SEQUENCE [LARGE SCALE GENOMIC DNA]</scope>
    <source>
        <strain evidence="2 3">DSM 12751</strain>
    </source>
</reference>
<keyword evidence="3" id="KW-1185">Reference proteome</keyword>
<dbReference type="RefSeq" id="WP_307392149.1">
    <property type="nucleotide sequence ID" value="NZ_BAAADK010000045.1"/>
</dbReference>
<organism evidence="2 3">
    <name type="scientific">Caldalkalibacillus horti</name>
    <dbReference type="NCBI Taxonomy" id="77523"/>
    <lineage>
        <taxon>Bacteria</taxon>
        <taxon>Bacillati</taxon>
        <taxon>Bacillota</taxon>
        <taxon>Bacilli</taxon>
        <taxon>Bacillales</taxon>
        <taxon>Bacillaceae</taxon>
        <taxon>Caldalkalibacillus</taxon>
    </lineage>
</organism>
<accession>A0ABT9VWM2</accession>
<evidence type="ECO:0000256" key="1">
    <source>
        <dbReference type="SAM" id="Phobius"/>
    </source>
</evidence>
<evidence type="ECO:0008006" key="4">
    <source>
        <dbReference type="Google" id="ProtNLM"/>
    </source>
</evidence>
<sequence length="355" mass="41511">MRKNHNEFHLLEQLLDQPPAFQMNEERSSANLSEIMEQIEQIEAREHRIKWIRRAMITVPMILAIILSANWVSQSELSFPLPFTNSQDHQQLTGEAPEVWEESPVFEIRSGPEDSSPVYAIGDEEEYGLEITEVLSEAIPHIETSPQDPSLPRFFFAEEGYSNNWYILNPSEEIDGQQFKVTAQNFDYPSESVTLVPDTELQHYDDQIWQARQFFAFPDNGLWKLFLYVDDQMIGDIVINVQPFSDSIPTFIERDLKEAAEVAQKFSIPINNYSFKNFNELESNKELYSFIYKNLLRPVLTTIDREVERTDAPFVYLNNDESEGYVIVLNHEDIPYFYYIRNTDGHWETEDPRGK</sequence>
<keyword evidence="1" id="KW-0812">Transmembrane</keyword>
<keyword evidence="1" id="KW-0472">Membrane</keyword>
<dbReference type="Gene3D" id="2.60.40.3830">
    <property type="match status" value="1"/>
</dbReference>
<comment type="caution">
    <text evidence="2">The sequence shown here is derived from an EMBL/GenBank/DDBJ whole genome shotgun (WGS) entry which is preliminary data.</text>
</comment>
<feature type="transmembrane region" description="Helical" evidence="1">
    <location>
        <begin position="55"/>
        <end position="73"/>
    </location>
</feature>
<dbReference type="EMBL" id="JAUSTY010000004">
    <property type="protein sequence ID" value="MDQ0165274.1"/>
    <property type="molecule type" value="Genomic_DNA"/>
</dbReference>
<evidence type="ECO:0000313" key="2">
    <source>
        <dbReference type="EMBL" id="MDQ0165274.1"/>
    </source>
</evidence>